<organism evidence="1 2">
    <name type="scientific">Vibrio maritimus</name>
    <dbReference type="NCBI Taxonomy" id="990268"/>
    <lineage>
        <taxon>Bacteria</taxon>
        <taxon>Pseudomonadati</taxon>
        <taxon>Pseudomonadota</taxon>
        <taxon>Gammaproteobacteria</taxon>
        <taxon>Vibrionales</taxon>
        <taxon>Vibrionaceae</taxon>
        <taxon>Vibrio</taxon>
    </lineage>
</organism>
<proteinExistence type="predicted"/>
<comment type="caution">
    <text evidence="1">The sequence shown here is derived from an EMBL/GenBank/DDBJ whole genome shotgun (WGS) entry which is preliminary data.</text>
</comment>
<reference evidence="1 2" key="1">
    <citation type="submission" date="2014-09" db="EMBL/GenBank/DDBJ databases">
        <title>Vibrio maritimus JCM 19235. (C45) whole genome shotgun sequence.</title>
        <authorList>
            <person name="Sawabe T."/>
            <person name="Meirelles P."/>
            <person name="Nakanishi M."/>
            <person name="Sayaka M."/>
            <person name="Hattori M."/>
            <person name="Ohkuma M."/>
        </authorList>
    </citation>
    <scope>NUCLEOTIDE SEQUENCE [LARGE SCALE GENOMIC DNA]</scope>
    <source>
        <strain evidence="2">JCM19235</strain>
    </source>
</reference>
<name>A0A090RRS6_9VIBR</name>
<dbReference type="AlphaFoldDB" id="A0A090RRS6"/>
<sequence length="37" mass="4350">MYVGKFLETFKEFPPRQKAASFNLDEVMDKLQTPTNK</sequence>
<evidence type="ECO:0000313" key="1">
    <source>
        <dbReference type="EMBL" id="GAL18120.1"/>
    </source>
</evidence>
<dbReference type="EMBL" id="BBMR01000002">
    <property type="protein sequence ID" value="GAL18120.1"/>
    <property type="molecule type" value="Genomic_DNA"/>
</dbReference>
<gene>
    <name evidence="1" type="ORF">JCM19235_6673</name>
</gene>
<keyword evidence="2" id="KW-1185">Reference proteome</keyword>
<protein>
    <submittedName>
        <fullName evidence="1">Uncharacterized protein</fullName>
    </submittedName>
</protein>
<dbReference type="Proteomes" id="UP000029228">
    <property type="component" value="Unassembled WGS sequence"/>
</dbReference>
<evidence type="ECO:0000313" key="2">
    <source>
        <dbReference type="Proteomes" id="UP000029228"/>
    </source>
</evidence>
<accession>A0A090RRS6</accession>
<dbReference type="STRING" id="990268.JCM19235_6673"/>